<accession>A0ABU6ZQH6</accession>
<feature type="compositionally biased region" description="Polar residues" evidence="1">
    <location>
        <begin position="36"/>
        <end position="53"/>
    </location>
</feature>
<dbReference type="Proteomes" id="UP001341840">
    <property type="component" value="Unassembled WGS sequence"/>
</dbReference>
<feature type="region of interest" description="Disordered" evidence="1">
    <location>
        <begin position="35"/>
        <end position="92"/>
    </location>
</feature>
<protein>
    <submittedName>
        <fullName evidence="2">Uncharacterized protein</fullName>
    </submittedName>
</protein>
<evidence type="ECO:0000313" key="3">
    <source>
        <dbReference type="Proteomes" id="UP001341840"/>
    </source>
</evidence>
<gene>
    <name evidence="2" type="ORF">PIB30_081724</name>
</gene>
<evidence type="ECO:0000256" key="1">
    <source>
        <dbReference type="SAM" id="MobiDB-lite"/>
    </source>
</evidence>
<feature type="compositionally biased region" description="Basic and acidic residues" evidence="1">
    <location>
        <begin position="55"/>
        <end position="72"/>
    </location>
</feature>
<proteinExistence type="predicted"/>
<name>A0ABU6ZQH6_9FABA</name>
<feature type="compositionally biased region" description="Polar residues" evidence="1">
    <location>
        <begin position="73"/>
        <end position="90"/>
    </location>
</feature>
<dbReference type="EMBL" id="JASCZI010273092">
    <property type="protein sequence ID" value="MED6224212.1"/>
    <property type="molecule type" value="Genomic_DNA"/>
</dbReference>
<evidence type="ECO:0000313" key="2">
    <source>
        <dbReference type="EMBL" id="MED6224212.1"/>
    </source>
</evidence>
<comment type="caution">
    <text evidence="2">The sequence shown here is derived from an EMBL/GenBank/DDBJ whole genome shotgun (WGS) entry which is preliminary data.</text>
</comment>
<reference evidence="2 3" key="1">
    <citation type="journal article" date="2023" name="Plants (Basel)">
        <title>Bridging the Gap: Combining Genomics and Transcriptomics Approaches to Understand Stylosanthes scabra, an Orphan Legume from the Brazilian Caatinga.</title>
        <authorList>
            <person name="Ferreira-Neto J.R.C."/>
            <person name="da Silva M.D."/>
            <person name="Binneck E."/>
            <person name="de Melo N.F."/>
            <person name="da Silva R.H."/>
            <person name="de Melo A.L.T.M."/>
            <person name="Pandolfi V."/>
            <person name="Bustamante F.O."/>
            <person name="Brasileiro-Vidal A.C."/>
            <person name="Benko-Iseppon A.M."/>
        </authorList>
    </citation>
    <scope>NUCLEOTIDE SEQUENCE [LARGE SCALE GENOMIC DNA]</scope>
    <source>
        <tissue evidence="2">Leaves</tissue>
    </source>
</reference>
<feature type="region of interest" description="Disordered" evidence="1">
    <location>
        <begin position="107"/>
        <end position="133"/>
    </location>
</feature>
<organism evidence="2 3">
    <name type="scientific">Stylosanthes scabra</name>
    <dbReference type="NCBI Taxonomy" id="79078"/>
    <lineage>
        <taxon>Eukaryota</taxon>
        <taxon>Viridiplantae</taxon>
        <taxon>Streptophyta</taxon>
        <taxon>Embryophyta</taxon>
        <taxon>Tracheophyta</taxon>
        <taxon>Spermatophyta</taxon>
        <taxon>Magnoliopsida</taxon>
        <taxon>eudicotyledons</taxon>
        <taxon>Gunneridae</taxon>
        <taxon>Pentapetalae</taxon>
        <taxon>rosids</taxon>
        <taxon>fabids</taxon>
        <taxon>Fabales</taxon>
        <taxon>Fabaceae</taxon>
        <taxon>Papilionoideae</taxon>
        <taxon>50 kb inversion clade</taxon>
        <taxon>dalbergioids sensu lato</taxon>
        <taxon>Dalbergieae</taxon>
        <taxon>Pterocarpus clade</taxon>
        <taxon>Stylosanthes</taxon>
    </lineage>
</organism>
<sequence>MNQKINKRNYFSNFNQYSKPKAYIIIPLQATDENSECGNASNSEDGNASSSCDRNAQRRREGEQQRPRHKEAINSTRGFKASSGNVNEGTTRVRDYNSYKRLGKWGARSTVAATKGRKKPPIPGEVRTTNGNGRWRRYHGAGDGTTVLLAAGRH</sequence>
<keyword evidence="3" id="KW-1185">Reference proteome</keyword>